<dbReference type="PANTHER" id="PTHR28155:SF1">
    <property type="entry name" value="DNA-DIRECTED RNA POLYMERASE I SUBUNIT RPA34.5-DOMAIN-CONTAINING PROTEIN"/>
    <property type="match status" value="1"/>
</dbReference>
<feature type="compositionally biased region" description="Acidic residues" evidence="1">
    <location>
        <begin position="237"/>
        <end position="251"/>
    </location>
</feature>
<dbReference type="AlphaFoldDB" id="A0A292PXI0"/>
<feature type="compositionally biased region" description="Acidic residues" evidence="1">
    <location>
        <begin position="74"/>
        <end position="94"/>
    </location>
</feature>
<feature type="compositionally biased region" description="Basic residues" evidence="1">
    <location>
        <begin position="22"/>
        <end position="33"/>
    </location>
</feature>
<protein>
    <submittedName>
        <fullName evidence="2">Uncharacterized protein</fullName>
    </submittedName>
</protein>
<evidence type="ECO:0000256" key="1">
    <source>
        <dbReference type="SAM" id="MobiDB-lite"/>
    </source>
</evidence>
<dbReference type="InterPro" id="IPR013240">
    <property type="entry name" value="DNA-dir_RNA_pol1_su_RPA34"/>
</dbReference>
<feature type="compositionally biased region" description="Basic residues" evidence="1">
    <location>
        <begin position="281"/>
        <end position="295"/>
    </location>
</feature>
<feature type="region of interest" description="Disordered" evidence="1">
    <location>
        <begin position="1"/>
        <end position="116"/>
    </location>
</feature>
<proteinExistence type="predicted"/>
<dbReference type="Proteomes" id="UP001412239">
    <property type="component" value="Unassembled WGS sequence"/>
</dbReference>
<organism evidence="2 3">
    <name type="scientific">Tuber aestivum</name>
    <name type="common">summer truffle</name>
    <dbReference type="NCBI Taxonomy" id="59557"/>
    <lineage>
        <taxon>Eukaryota</taxon>
        <taxon>Fungi</taxon>
        <taxon>Dikarya</taxon>
        <taxon>Ascomycota</taxon>
        <taxon>Pezizomycotina</taxon>
        <taxon>Pezizomycetes</taxon>
        <taxon>Pezizales</taxon>
        <taxon>Tuberaceae</taxon>
        <taxon>Tuber</taxon>
    </lineage>
</organism>
<reference evidence="2" key="1">
    <citation type="submission" date="2015-10" db="EMBL/GenBank/DDBJ databases">
        <authorList>
            <person name="Regsiter A."/>
            <person name="william w."/>
        </authorList>
    </citation>
    <scope>NUCLEOTIDE SEQUENCE</scope>
    <source>
        <strain evidence="2">Montdore</strain>
    </source>
</reference>
<keyword evidence="3" id="KW-1185">Reference proteome</keyword>
<dbReference type="InterPro" id="IPR053263">
    <property type="entry name" value="Euk_RPA34_RNAP_subunit"/>
</dbReference>
<feature type="region of interest" description="Disordered" evidence="1">
    <location>
        <begin position="229"/>
        <end position="295"/>
    </location>
</feature>
<dbReference type="PANTHER" id="PTHR28155">
    <property type="entry name" value="ACR243WP"/>
    <property type="match status" value="1"/>
</dbReference>
<dbReference type="Pfam" id="PF08208">
    <property type="entry name" value="RNA_polI_A34"/>
    <property type="match status" value="1"/>
</dbReference>
<gene>
    <name evidence="2" type="ORF">GSTUAT00003592001</name>
</gene>
<evidence type="ECO:0000313" key="3">
    <source>
        <dbReference type="Proteomes" id="UP001412239"/>
    </source>
</evidence>
<evidence type="ECO:0000313" key="2">
    <source>
        <dbReference type="EMBL" id="CUS12266.1"/>
    </source>
</evidence>
<feature type="compositionally biased region" description="Basic and acidic residues" evidence="1">
    <location>
        <begin position="262"/>
        <end position="280"/>
    </location>
</feature>
<accession>A0A292PXI0</accession>
<sequence length="295" mass="31932">MSSSANTAKKRLTKPAPAPAKQKQKQQKAKPRSTQKVTASDIDEDSTSAGSSESASAFDSASDSASDSTSDSTSDSDEEEEEETSASVESDEEYCPPTNFLRLPPPSPSGRNPFSSKNLAGKELWLISAPASAPLSKLGSVNAADVLENARVLGTSSGRMFSVRETDEGAGVQVLVPDGRGGYLFGGKGITKSIQFFETLPDREALEKRRERVVAKSVRAQPDGLKMRFKPMGYVGDQDEDGMPDAVEPEALEPVRKKKRRESREGEGSVGVKGEKEEHRERKHKSKKNRKEILS</sequence>
<dbReference type="GO" id="GO:0006360">
    <property type="term" value="P:transcription by RNA polymerase I"/>
    <property type="evidence" value="ECO:0007669"/>
    <property type="project" value="InterPro"/>
</dbReference>
<dbReference type="EMBL" id="LN890996">
    <property type="protein sequence ID" value="CUS12266.1"/>
    <property type="molecule type" value="Genomic_DNA"/>
</dbReference>
<name>A0A292PXI0_9PEZI</name>
<feature type="compositionally biased region" description="Low complexity" evidence="1">
    <location>
        <begin position="47"/>
        <end position="73"/>
    </location>
</feature>